<keyword evidence="5" id="KW-0175">Coiled coil</keyword>
<dbReference type="InterPro" id="IPR043145">
    <property type="entry name" value="Znf_ZZ_sf"/>
</dbReference>
<accession>A0AA39L901</accession>
<evidence type="ECO:0000256" key="2">
    <source>
        <dbReference type="ARBA" id="ARBA00022771"/>
    </source>
</evidence>
<feature type="coiled-coil region" evidence="5">
    <location>
        <begin position="184"/>
        <end position="211"/>
    </location>
</feature>
<dbReference type="SUPFAM" id="SSF57850">
    <property type="entry name" value="RING/U-box"/>
    <property type="match status" value="4"/>
</dbReference>
<dbReference type="Proteomes" id="UP001175261">
    <property type="component" value="Unassembled WGS sequence"/>
</dbReference>
<dbReference type="CDD" id="cd02340">
    <property type="entry name" value="ZZ_NBR1_like"/>
    <property type="match status" value="2"/>
</dbReference>
<dbReference type="PANTHER" id="PTHR20930:SF0">
    <property type="entry name" value="PROTEIN ILRUN"/>
    <property type="match status" value="1"/>
</dbReference>
<dbReference type="CDD" id="cd02249">
    <property type="entry name" value="ZZ"/>
    <property type="match status" value="1"/>
</dbReference>
<evidence type="ECO:0000256" key="1">
    <source>
        <dbReference type="ARBA" id="ARBA00022723"/>
    </source>
</evidence>
<evidence type="ECO:0000256" key="6">
    <source>
        <dbReference type="SAM" id="MobiDB-lite"/>
    </source>
</evidence>
<proteinExistence type="predicted"/>
<reference evidence="8" key="1">
    <citation type="submission" date="2022-10" db="EMBL/GenBank/DDBJ databases">
        <title>Determination and structural analysis of whole genome sequence of Sarocladium strictum F4-1.</title>
        <authorList>
            <person name="Hu L."/>
            <person name="Jiang Y."/>
        </authorList>
    </citation>
    <scope>NUCLEOTIDE SEQUENCE</scope>
    <source>
        <strain evidence="8">F4-1</strain>
    </source>
</reference>
<dbReference type="CDD" id="cd14947">
    <property type="entry name" value="NBR1_like"/>
    <property type="match status" value="1"/>
</dbReference>
<dbReference type="Gene3D" id="3.30.60.90">
    <property type="match status" value="4"/>
</dbReference>
<feature type="domain" description="ZZ-type" evidence="7">
    <location>
        <begin position="270"/>
        <end position="325"/>
    </location>
</feature>
<feature type="compositionally biased region" description="Basic and acidic residues" evidence="6">
    <location>
        <begin position="126"/>
        <end position="138"/>
    </location>
</feature>
<dbReference type="InterPro" id="IPR032350">
    <property type="entry name" value="Nbr1_FW"/>
</dbReference>
<protein>
    <recommendedName>
        <fullName evidence="7">ZZ-type domain-containing protein</fullName>
    </recommendedName>
</protein>
<dbReference type="PROSITE" id="PS50135">
    <property type="entry name" value="ZF_ZZ_2"/>
    <property type="match status" value="2"/>
</dbReference>
<name>A0AA39L901_SARSR</name>
<keyword evidence="9" id="KW-1185">Reference proteome</keyword>
<feature type="domain" description="ZZ-type" evidence="7">
    <location>
        <begin position="526"/>
        <end position="582"/>
    </location>
</feature>
<dbReference type="InterPro" id="IPR000433">
    <property type="entry name" value="Znf_ZZ"/>
</dbReference>
<feature type="region of interest" description="Disordered" evidence="6">
    <location>
        <begin position="587"/>
        <end position="628"/>
    </location>
</feature>
<keyword evidence="2 4" id="KW-0863">Zinc-finger</keyword>
<dbReference type="InterPro" id="IPR013783">
    <property type="entry name" value="Ig-like_fold"/>
</dbReference>
<feature type="compositionally biased region" description="Polar residues" evidence="6">
    <location>
        <begin position="140"/>
        <end position="164"/>
    </location>
</feature>
<evidence type="ECO:0000256" key="4">
    <source>
        <dbReference type="PROSITE-ProRule" id="PRU00228"/>
    </source>
</evidence>
<feature type="region of interest" description="Disordered" evidence="6">
    <location>
        <begin position="853"/>
        <end position="927"/>
    </location>
</feature>
<comment type="caution">
    <text evidence="8">The sequence shown here is derived from an EMBL/GenBank/DDBJ whole genome shotgun (WGS) entry which is preliminary data.</text>
</comment>
<evidence type="ECO:0000313" key="8">
    <source>
        <dbReference type="EMBL" id="KAK0388294.1"/>
    </source>
</evidence>
<dbReference type="PANTHER" id="PTHR20930">
    <property type="entry name" value="OVARIAN CARCINOMA ANTIGEN CA125-RELATED"/>
    <property type="match status" value="1"/>
</dbReference>
<feature type="compositionally biased region" description="Basic and acidic residues" evidence="6">
    <location>
        <begin position="853"/>
        <end position="864"/>
    </location>
</feature>
<dbReference type="InterPro" id="IPR041981">
    <property type="entry name" value="ZZZ3_ZZ"/>
</dbReference>
<sequence>MASAAYSTAVPESVITVKINYDGCTRRAKMFLRDMVPGQLEQQIRTFLRVPSDEELKIERYSDSAGSYVVLDATNIAVYKQLYRAAKAKSKLKLRVTNPNAEGKPAPRPVTVEEVPDTSAVTESSHSPHTESSIKAEESASPQVTTPPTQLPESTPSDSVSNPVEVSLPLRCGRSSKAYDSDHLAKAAKQLAEFETIRKDLTERLNMIQNKMPEPPQSVESFSEAAARRVRLLHSMQKARLEISNRGAESSNTTSPEFPPMGSCARNTQGFAVCCNSCDKTMPDVHYHCSTCDDGDFDLCSSCVDLGITCHSPSHWMIKRTTINGQIVNSTTEVIPPKVKKETTSKAEETPKFGLTKPVTYISPALASDCYDGPSTNRVPAPFHASFSAMRTCNNCIGSFAEKEFLHCNACEDFDLCKACFAKNQHGHHPMHGFTPAVIGTEMPENIKVKLAPGRNQMHHAICDGCDKYIMGVRHKCLDCPDWDYCASCQPNAHFVHPGHRFVPIYTPLVDGVRVLNKSVHQGICCDGPLCANGKGYPSYIRGIRYKCAVCDDVDFCANCEANPHLNHNKTHPLIKIRTPVRHINVTTTGEKGDGSPMRPMGDGASIRRSPAPTQAPAEPTPEKQTFTSEEIETVKKADTPKSFIPIDRLADRLQALNVLNAHANQPTAVKPAPKEQDLNATFVRDTVVDGTIMPPNHVFEQSWVLRNEGPTAWPAGCSVKYVGGDYMGHVDSNHPAEIAKLVSASESIVCYDSLAPGQEFAFTVLLRTPSRPGKFVSYWRLSTPEGLKFGHRLWCDVVVRPVKTEEPEPNTAAETAAAVTTVAADSVSVSPSVKTDGTMANSDMIFPKLEKESPAASMHEHARAPSTVAASTVADDKVSSTGAPDESAEDEDWDVSEDGFLTDEEYDILDASDEELLEEHAKKLQK</sequence>
<evidence type="ECO:0000256" key="5">
    <source>
        <dbReference type="SAM" id="Coils"/>
    </source>
</evidence>
<gene>
    <name evidence="8" type="ORF">NLU13_4539</name>
</gene>
<dbReference type="Gene3D" id="2.60.40.10">
    <property type="entry name" value="Immunoglobulins"/>
    <property type="match status" value="1"/>
</dbReference>
<feature type="compositionally biased region" description="Acidic residues" evidence="6">
    <location>
        <begin position="887"/>
        <end position="918"/>
    </location>
</feature>
<dbReference type="Pfam" id="PF16158">
    <property type="entry name" value="N_BRCA1_IG"/>
    <property type="match status" value="1"/>
</dbReference>
<evidence type="ECO:0000256" key="3">
    <source>
        <dbReference type="ARBA" id="ARBA00022833"/>
    </source>
</evidence>
<dbReference type="AlphaFoldDB" id="A0AA39L901"/>
<dbReference type="SMART" id="SM00291">
    <property type="entry name" value="ZnF_ZZ"/>
    <property type="match status" value="4"/>
</dbReference>
<dbReference type="EMBL" id="JAPDFR010000003">
    <property type="protein sequence ID" value="KAK0388294.1"/>
    <property type="molecule type" value="Genomic_DNA"/>
</dbReference>
<keyword evidence="1" id="KW-0479">Metal-binding</keyword>
<dbReference type="GO" id="GO:0008270">
    <property type="term" value="F:zinc ion binding"/>
    <property type="evidence" value="ECO:0007669"/>
    <property type="project" value="UniProtKB-KW"/>
</dbReference>
<evidence type="ECO:0000259" key="7">
    <source>
        <dbReference type="PROSITE" id="PS50135"/>
    </source>
</evidence>
<dbReference type="CDD" id="cd02341">
    <property type="entry name" value="ZZ_ZZZ3"/>
    <property type="match status" value="1"/>
</dbReference>
<organism evidence="8 9">
    <name type="scientific">Sarocladium strictum</name>
    <name type="common">Black bundle disease fungus</name>
    <name type="synonym">Acremonium strictum</name>
    <dbReference type="NCBI Taxonomy" id="5046"/>
    <lineage>
        <taxon>Eukaryota</taxon>
        <taxon>Fungi</taxon>
        <taxon>Dikarya</taxon>
        <taxon>Ascomycota</taxon>
        <taxon>Pezizomycotina</taxon>
        <taxon>Sordariomycetes</taxon>
        <taxon>Hypocreomycetidae</taxon>
        <taxon>Hypocreales</taxon>
        <taxon>Sarocladiaceae</taxon>
        <taxon>Sarocladium</taxon>
    </lineage>
</organism>
<evidence type="ECO:0000313" key="9">
    <source>
        <dbReference type="Proteomes" id="UP001175261"/>
    </source>
</evidence>
<keyword evidence="3" id="KW-0862">Zinc</keyword>
<dbReference type="Pfam" id="PF00569">
    <property type="entry name" value="ZZ"/>
    <property type="match status" value="2"/>
</dbReference>
<feature type="region of interest" description="Disordered" evidence="6">
    <location>
        <begin position="96"/>
        <end position="165"/>
    </location>
</feature>